<organism evidence="1">
    <name type="scientific">Cucumis melo</name>
    <name type="common">Muskmelon</name>
    <dbReference type="NCBI Taxonomy" id="3656"/>
    <lineage>
        <taxon>Eukaryota</taxon>
        <taxon>Viridiplantae</taxon>
        <taxon>Streptophyta</taxon>
        <taxon>Embryophyta</taxon>
        <taxon>Tracheophyta</taxon>
        <taxon>Spermatophyta</taxon>
        <taxon>Magnoliopsida</taxon>
        <taxon>eudicotyledons</taxon>
        <taxon>Gunneridae</taxon>
        <taxon>Pentapetalae</taxon>
        <taxon>rosids</taxon>
        <taxon>fabids</taxon>
        <taxon>Cucurbitales</taxon>
        <taxon>Cucurbitaceae</taxon>
        <taxon>Benincaseae</taxon>
        <taxon>Cucumis</taxon>
    </lineage>
</organism>
<sequence>MVMATHGDLGFNFKISCLQIEGVMLKMEGERKLSSSICLKKFSWNLQEKIRTMTPEMWLTILTTHGTLYFCNILMKNKKGRVLKSYPRHESNPSVDFIGIENLIKELKCIGAPTFLNVDFLLSLCFSMLLKNLKPGDSSTFIGKIHFHLLKSSHLITPMNHSTAFIQEVAASVADKLKKEEVVLKRCWLACYWGLAAKYETGVFPTPKNIGENKKYVGKGYPDVPDGVGKNVGIKASEIPHSRRSLCRRVFRRRENLFSDMSTNCLHSPFCGPSAWVPNQGLLSSLVVYPTPDRISHPQRVVDYPLG</sequence>
<reference evidence="1" key="1">
    <citation type="submission" date="2023-03" db="UniProtKB">
        <authorList>
            <consortium name="EnsemblPlants"/>
        </authorList>
    </citation>
    <scope>IDENTIFICATION</scope>
</reference>
<dbReference type="Gramene" id="MELO3C033469.2.1">
    <property type="protein sequence ID" value="MELO3C033469.2.1"/>
    <property type="gene ID" value="MELO3C033469.2"/>
</dbReference>
<protein>
    <submittedName>
        <fullName evidence="1">Uncharacterized protein</fullName>
    </submittedName>
</protein>
<proteinExistence type="predicted"/>
<dbReference type="AlphaFoldDB" id="A0A9I9EHF7"/>
<dbReference type="EnsemblPlants" id="MELO3C033469.2.1">
    <property type="protein sequence ID" value="MELO3C033469.2.1"/>
    <property type="gene ID" value="MELO3C033469.2"/>
</dbReference>
<accession>A0A9I9EHF7</accession>
<evidence type="ECO:0000313" key="1">
    <source>
        <dbReference type="EnsemblPlants" id="MELO3C033469.2.1"/>
    </source>
</evidence>
<name>A0A9I9EHF7_CUCME</name>